<keyword evidence="2" id="KW-1185">Reference proteome</keyword>
<dbReference type="Pfam" id="PF19594">
    <property type="entry name" value="DUF6099"/>
    <property type="match status" value="1"/>
</dbReference>
<proteinExistence type="predicted"/>
<organism evidence="1 2">
    <name type="scientific">Streptomyces buecherae</name>
    <dbReference type="NCBI Taxonomy" id="2763006"/>
    <lineage>
        <taxon>Bacteria</taxon>
        <taxon>Bacillati</taxon>
        <taxon>Actinomycetota</taxon>
        <taxon>Actinomycetes</taxon>
        <taxon>Kitasatosporales</taxon>
        <taxon>Streptomycetaceae</taxon>
        <taxon>Streptomyces</taxon>
    </lineage>
</organism>
<evidence type="ECO:0000313" key="1">
    <source>
        <dbReference type="EMBL" id="QKW52860.1"/>
    </source>
</evidence>
<reference evidence="1 2" key="1">
    <citation type="submission" date="2020-06" db="EMBL/GenBank/DDBJ databases">
        <title>Genome mining for natural products.</title>
        <authorList>
            <person name="Zhang B."/>
            <person name="Shi J."/>
            <person name="Ge H."/>
        </authorList>
    </citation>
    <scope>NUCLEOTIDE SEQUENCE [LARGE SCALE GENOMIC DNA]</scope>
    <source>
        <strain evidence="1 2">NA00687</strain>
    </source>
</reference>
<protein>
    <submittedName>
        <fullName evidence="1">Uncharacterized protein</fullName>
    </submittedName>
</protein>
<accession>A0A7G8K978</accession>
<accession>A0A7H8NEF4</accession>
<dbReference type="AlphaFoldDB" id="A0A7H8NEF4"/>
<dbReference type="RefSeq" id="WP_176164570.1">
    <property type="nucleotide sequence ID" value="NZ_CP054929.1"/>
</dbReference>
<evidence type="ECO:0000313" key="2">
    <source>
        <dbReference type="Proteomes" id="UP000509303"/>
    </source>
</evidence>
<dbReference type="InterPro" id="IPR046081">
    <property type="entry name" value="DUF6099"/>
</dbReference>
<sequence>MEAMRLIEATRLALTRADAVQDVVVEAWQAQALAEVIGSYFAGSASPTARWEAQGLSEAGGRACGALGRPALNHPTLRTGAIRAVQLTEVRDPRRVLLALGVLLGDVGIALVEVACVAEEGLYWQCVEAVDAADESRDRVFGMLRELTAYREGGAA</sequence>
<name>A0A7H8NEF4_9ACTN</name>
<dbReference type="Proteomes" id="UP000509303">
    <property type="component" value="Chromosome"/>
</dbReference>
<dbReference type="GeneID" id="95460283"/>
<dbReference type="EMBL" id="CP054929">
    <property type="protein sequence ID" value="QKW52860.1"/>
    <property type="molecule type" value="Genomic_DNA"/>
</dbReference>
<gene>
    <name evidence="1" type="ORF">HUT08_28700</name>
</gene>